<reference evidence="2" key="1">
    <citation type="submission" date="2019-02" db="EMBL/GenBank/DDBJ databases">
        <authorList>
            <person name="Gruber-Vodicka R. H."/>
            <person name="Seah K. B. B."/>
        </authorList>
    </citation>
    <scope>NUCLEOTIDE SEQUENCE</scope>
    <source>
        <strain evidence="1">BECK_S312</strain>
        <strain evidence="2">BECK_S426</strain>
    </source>
</reference>
<name>A0A450XX24_9GAMM</name>
<proteinExistence type="predicted"/>
<dbReference type="AlphaFoldDB" id="A0A450XX24"/>
<organism evidence="2">
    <name type="scientific">Candidatus Kentrum sp. LPFa</name>
    <dbReference type="NCBI Taxonomy" id="2126335"/>
    <lineage>
        <taxon>Bacteria</taxon>
        <taxon>Pseudomonadati</taxon>
        <taxon>Pseudomonadota</taxon>
        <taxon>Gammaproteobacteria</taxon>
        <taxon>Candidatus Kentrum</taxon>
    </lineage>
</organism>
<protein>
    <submittedName>
        <fullName evidence="2">Uncharacterized protein</fullName>
    </submittedName>
</protein>
<dbReference type="EMBL" id="CAADFM010000224">
    <property type="protein sequence ID" value="VFK19434.1"/>
    <property type="molecule type" value="Genomic_DNA"/>
</dbReference>
<accession>A0A450XX24</accession>
<sequence>MILSWMRFGARDAHARRFDYDLAAICEDIRERQSEYGHSRVVRLRRERQPVAIHGRRSAILDKNTNDSVAERAVASETGS</sequence>
<evidence type="ECO:0000313" key="1">
    <source>
        <dbReference type="EMBL" id="VFK19434.1"/>
    </source>
</evidence>
<dbReference type="EMBL" id="CAADFP010000226">
    <property type="protein sequence ID" value="VFK33823.1"/>
    <property type="molecule type" value="Genomic_DNA"/>
</dbReference>
<gene>
    <name evidence="1" type="ORF">BECKLPF1236A_GA0070988_102246</name>
    <name evidence="2" type="ORF">BECKLPF1236C_GA0070990_102266</name>
</gene>
<evidence type="ECO:0000313" key="2">
    <source>
        <dbReference type="EMBL" id="VFK33823.1"/>
    </source>
</evidence>